<dbReference type="Proteomes" id="UP000324222">
    <property type="component" value="Unassembled WGS sequence"/>
</dbReference>
<reference evidence="1 2" key="1">
    <citation type="submission" date="2019-05" db="EMBL/GenBank/DDBJ databases">
        <title>Another draft genome of Portunus trituberculatus and its Hox gene families provides insights of decapod evolution.</title>
        <authorList>
            <person name="Jeong J.-H."/>
            <person name="Song I."/>
            <person name="Kim S."/>
            <person name="Choi T."/>
            <person name="Kim D."/>
            <person name="Ryu S."/>
            <person name="Kim W."/>
        </authorList>
    </citation>
    <scope>NUCLEOTIDE SEQUENCE [LARGE SCALE GENOMIC DNA]</scope>
    <source>
        <tissue evidence="1">Muscle</tissue>
    </source>
</reference>
<keyword evidence="2" id="KW-1185">Reference proteome</keyword>
<proteinExistence type="predicted"/>
<comment type="caution">
    <text evidence="1">The sequence shown here is derived from an EMBL/GenBank/DDBJ whole genome shotgun (WGS) entry which is preliminary data.</text>
</comment>
<accession>A0A5B7F0N4</accession>
<evidence type="ECO:0000313" key="1">
    <source>
        <dbReference type="EMBL" id="MPC38818.1"/>
    </source>
</evidence>
<organism evidence="1 2">
    <name type="scientific">Portunus trituberculatus</name>
    <name type="common">Swimming crab</name>
    <name type="synonym">Neptunus trituberculatus</name>
    <dbReference type="NCBI Taxonomy" id="210409"/>
    <lineage>
        <taxon>Eukaryota</taxon>
        <taxon>Metazoa</taxon>
        <taxon>Ecdysozoa</taxon>
        <taxon>Arthropoda</taxon>
        <taxon>Crustacea</taxon>
        <taxon>Multicrustacea</taxon>
        <taxon>Malacostraca</taxon>
        <taxon>Eumalacostraca</taxon>
        <taxon>Eucarida</taxon>
        <taxon>Decapoda</taxon>
        <taxon>Pleocyemata</taxon>
        <taxon>Brachyura</taxon>
        <taxon>Eubrachyura</taxon>
        <taxon>Portunoidea</taxon>
        <taxon>Portunidae</taxon>
        <taxon>Portuninae</taxon>
        <taxon>Portunus</taxon>
    </lineage>
</organism>
<name>A0A5B7F0N4_PORTR</name>
<gene>
    <name evidence="1" type="ORF">E2C01_032334</name>
</gene>
<protein>
    <submittedName>
        <fullName evidence="1">Uncharacterized protein</fullName>
    </submittedName>
</protein>
<sequence length="66" mass="7478">MHNLTENDEKDVVQESKLSLLNVVSYTSTVVHLFSEYQGASPSFLHVNQYHTSHLHLIVSAGHLFQ</sequence>
<dbReference type="AlphaFoldDB" id="A0A5B7F0N4"/>
<evidence type="ECO:0000313" key="2">
    <source>
        <dbReference type="Proteomes" id="UP000324222"/>
    </source>
</evidence>
<dbReference type="EMBL" id="VSRR010004180">
    <property type="protein sequence ID" value="MPC38818.1"/>
    <property type="molecule type" value="Genomic_DNA"/>
</dbReference>